<proteinExistence type="predicted"/>
<dbReference type="Proteomes" id="UP000629098">
    <property type="component" value="Unassembled WGS sequence"/>
</dbReference>
<evidence type="ECO:0000313" key="3">
    <source>
        <dbReference type="Proteomes" id="UP000629098"/>
    </source>
</evidence>
<dbReference type="RefSeq" id="WP_190838625.1">
    <property type="nucleotide sequence ID" value="NZ_CAWPPI010000132.1"/>
</dbReference>
<dbReference type="CDD" id="cd00085">
    <property type="entry name" value="HNHc"/>
    <property type="match status" value="1"/>
</dbReference>
<name>A0A8J6XUP0_9CYAN</name>
<dbReference type="InterPro" id="IPR002711">
    <property type="entry name" value="HNH"/>
</dbReference>
<dbReference type="InterPro" id="IPR003615">
    <property type="entry name" value="HNH_nuc"/>
</dbReference>
<keyword evidence="2" id="KW-0255">Endonuclease</keyword>
<protein>
    <submittedName>
        <fullName evidence="2">HNH endonuclease</fullName>
    </submittedName>
</protein>
<reference evidence="2" key="1">
    <citation type="submission" date="2020-09" db="EMBL/GenBank/DDBJ databases">
        <title>Iningainema tapete sp. nov. (Scytonemataceae, Cyanobacteria) from greenhouses in central Florida (USA) produces two types of nodularin with biosynthetic potential for microcystin-LR and anabaenopeptins.</title>
        <authorList>
            <person name="Berthold D.E."/>
            <person name="Lefler F.W."/>
            <person name="Huang I.-S."/>
            <person name="Abdulla H."/>
            <person name="Zimba P.V."/>
            <person name="Laughinghouse H.D. IV."/>
        </authorList>
    </citation>
    <scope>NUCLEOTIDE SEQUENCE</scope>
    <source>
        <strain evidence="2">BLCCT55</strain>
    </source>
</reference>
<keyword evidence="3" id="KW-1185">Reference proteome</keyword>
<feature type="domain" description="HNH nuclease" evidence="1">
    <location>
        <begin position="141"/>
        <end position="191"/>
    </location>
</feature>
<dbReference type="Gene3D" id="1.10.30.50">
    <property type="match status" value="1"/>
</dbReference>
<dbReference type="GO" id="GO:0004519">
    <property type="term" value="F:endonuclease activity"/>
    <property type="evidence" value="ECO:0007669"/>
    <property type="project" value="UniProtKB-KW"/>
</dbReference>
<dbReference type="SMART" id="SM00507">
    <property type="entry name" value="HNHc"/>
    <property type="match status" value="1"/>
</dbReference>
<organism evidence="2 3">
    <name type="scientific">Iningainema tapete BLCC-T55</name>
    <dbReference type="NCBI Taxonomy" id="2748662"/>
    <lineage>
        <taxon>Bacteria</taxon>
        <taxon>Bacillati</taxon>
        <taxon>Cyanobacteriota</taxon>
        <taxon>Cyanophyceae</taxon>
        <taxon>Nostocales</taxon>
        <taxon>Scytonemataceae</taxon>
        <taxon>Iningainema tapete</taxon>
    </lineage>
</organism>
<gene>
    <name evidence="2" type="ORF">ICL16_43110</name>
</gene>
<keyword evidence="2" id="KW-0540">Nuclease</keyword>
<comment type="caution">
    <text evidence="2">The sequence shown here is derived from an EMBL/GenBank/DDBJ whole genome shotgun (WGS) entry which is preliminary data.</text>
</comment>
<dbReference type="EMBL" id="JACXAE010000132">
    <property type="protein sequence ID" value="MBD2778660.1"/>
    <property type="molecule type" value="Genomic_DNA"/>
</dbReference>
<evidence type="ECO:0000259" key="1">
    <source>
        <dbReference type="SMART" id="SM00507"/>
    </source>
</evidence>
<keyword evidence="2" id="KW-0378">Hydrolase</keyword>
<evidence type="ECO:0000313" key="2">
    <source>
        <dbReference type="EMBL" id="MBD2778660.1"/>
    </source>
</evidence>
<dbReference type="Pfam" id="PF01844">
    <property type="entry name" value="HNH"/>
    <property type="match status" value="1"/>
</dbReference>
<sequence>MNIIFNPEKHFLGNLCRHNHNWENTGKSLRIRIKSGSNRCAVCADLHNRRNKGNKEHSKKQYAAYGKPWYEKNRERLREDRKVYREQTKEKTKERGKRYREENHEAILESAKDYYYRNKIKFFIKANNRRIRKASCHAYPYQKTEALARFENSCAYCGCKEKLTIDHFIPITKGGPDCLGNIVPACIRCNTSKLNHDPLQWYKSQPFYSKQRWQKILKELGKTDANYTQLPLF</sequence>
<dbReference type="PANTHER" id="PTHR33877:SF1">
    <property type="entry name" value="TYPE IV METHYL-DIRECTED RESTRICTION ENZYME ECOKMCRA"/>
    <property type="match status" value="1"/>
</dbReference>
<dbReference type="InterPro" id="IPR052892">
    <property type="entry name" value="NA-targeting_endonuclease"/>
</dbReference>
<dbReference type="GO" id="GO:0008270">
    <property type="term" value="F:zinc ion binding"/>
    <property type="evidence" value="ECO:0007669"/>
    <property type="project" value="InterPro"/>
</dbReference>
<dbReference type="GO" id="GO:0003676">
    <property type="term" value="F:nucleic acid binding"/>
    <property type="evidence" value="ECO:0007669"/>
    <property type="project" value="InterPro"/>
</dbReference>
<accession>A0A8J6XUP0</accession>
<dbReference type="AlphaFoldDB" id="A0A8J6XUP0"/>
<dbReference type="PANTHER" id="PTHR33877">
    <property type="entry name" value="SLL1193 PROTEIN"/>
    <property type="match status" value="1"/>
</dbReference>